<protein>
    <submittedName>
        <fullName evidence="2">Uncharacterized protein</fullName>
    </submittedName>
</protein>
<dbReference type="AlphaFoldDB" id="Q0FTG3"/>
<accession>Q0FTG3</accession>
<evidence type="ECO:0000313" key="3">
    <source>
        <dbReference type="Proteomes" id="UP000006230"/>
    </source>
</evidence>
<dbReference type="HOGENOM" id="CLU_1775674_0_0_5"/>
<dbReference type="OrthoDB" id="7864289at2"/>
<evidence type="ECO:0000256" key="1">
    <source>
        <dbReference type="SAM" id="SignalP"/>
    </source>
</evidence>
<dbReference type="Proteomes" id="UP000006230">
    <property type="component" value="Unassembled WGS sequence"/>
</dbReference>
<organism evidence="2 3">
    <name type="scientific">Salipiger bermudensis (strain DSM 26914 / JCM 13377 / KCTC 12554 / HTCC2601)</name>
    <name type="common">Pelagibaca bermudensis</name>
    <dbReference type="NCBI Taxonomy" id="314265"/>
    <lineage>
        <taxon>Bacteria</taxon>
        <taxon>Pseudomonadati</taxon>
        <taxon>Pseudomonadota</taxon>
        <taxon>Alphaproteobacteria</taxon>
        <taxon>Rhodobacterales</taxon>
        <taxon>Roseobacteraceae</taxon>
        <taxon>Salipiger</taxon>
    </lineage>
</organism>
<dbReference type="eggNOG" id="ENOG50334R4">
    <property type="taxonomic scope" value="Bacteria"/>
</dbReference>
<dbReference type="RefSeq" id="WP_007800942.1">
    <property type="nucleotide sequence ID" value="NZ_DS022276.1"/>
</dbReference>
<sequence>MRSILLSGALALLTMFSTAPARADWALSQGNGSAAMSQQAGPVKITFFCTRSRPDQLQVSFDPWPQPARGAMIWITLPDGRNDRQPMDVMARDRALSVTLMTSSLVLEHLQQAASLGFDIDNREIARTNAKGTGAFRLAVLEQCGF</sequence>
<reference evidence="2 3" key="1">
    <citation type="journal article" date="2010" name="J. Bacteriol.">
        <title>Genome sequences of Pelagibaca bermudensis HTCC2601T and Maritimibacter alkaliphilus HTCC2654T, the type strains of two marine Roseobacter genera.</title>
        <authorList>
            <person name="Thrash J.C."/>
            <person name="Cho J.C."/>
            <person name="Ferriera S."/>
            <person name="Johnson J."/>
            <person name="Vergin K.L."/>
            <person name="Giovannoni S.J."/>
        </authorList>
    </citation>
    <scope>NUCLEOTIDE SEQUENCE [LARGE SCALE GENOMIC DNA]</scope>
    <source>
        <strain evidence="3">DSM 26914 / JCM 13377 / KCTC 12554 / HTCC2601</strain>
    </source>
</reference>
<name>Q0FTG3_SALBH</name>
<dbReference type="STRING" id="314265.R2601_26161"/>
<comment type="caution">
    <text evidence="2">The sequence shown here is derived from an EMBL/GenBank/DDBJ whole genome shotgun (WGS) entry which is preliminary data.</text>
</comment>
<dbReference type="EMBL" id="AATQ01000006">
    <property type="protein sequence ID" value="EAU47489.1"/>
    <property type="molecule type" value="Genomic_DNA"/>
</dbReference>
<gene>
    <name evidence="2" type="ORF">R2601_26161</name>
</gene>
<evidence type="ECO:0000313" key="2">
    <source>
        <dbReference type="EMBL" id="EAU47489.1"/>
    </source>
</evidence>
<feature type="signal peptide" evidence="1">
    <location>
        <begin position="1"/>
        <end position="23"/>
    </location>
</feature>
<keyword evidence="1" id="KW-0732">Signal</keyword>
<keyword evidence="3" id="KW-1185">Reference proteome</keyword>
<feature type="chain" id="PRO_5004172012" evidence="1">
    <location>
        <begin position="24"/>
        <end position="146"/>
    </location>
</feature>
<proteinExistence type="predicted"/>